<evidence type="ECO:0000256" key="1">
    <source>
        <dbReference type="SAM" id="MobiDB-lite"/>
    </source>
</evidence>
<gene>
    <name evidence="2" type="ORF">DMT42_11735</name>
</gene>
<dbReference type="OrthoDB" id="10002159at2"/>
<accession>A0A2U9P149</accession>
<evidence type="ECO:0000313" key="2">
    <source>
        <dbReference type="EMBL" id="AWT42928.1"/>
    </source>
</evidence>
<dbReference type="AlphaFoldDB" id="A0A2U9P149"/>
<protein>
    <recommendedName>
        <fullName evidence="4">Acyl-CoA carboxylase subunit epsilon</fullName>
    </recommendedName>
</protein>
<dbReference type="InterPro" id="IPR032716">
    <property type="entry name" value="ACC_epsilon"/>
</dbReference>
<dbReference type="EMBL" id="CP029788">
    <property type="protein sequence ID" value="AWT42928.1"/>
    <property type="molecule type" value="Genomic_DNA"/>
</dbReference>
<organism evidence="2 3">
    <name type="scientific">Streptomyces actuosus</name>
    <dbReference type="NCBI Taxonomy" id="1885"/>
    <lineage>
        <taxon>Bacteria</taxon>
        <taxon>Bacillati</taxon>
        <taxon>Actinomycetota</taxon>
        <taxon>Actinomycetes</taxon>
        <taxon>Kitasatosporales</taxon>
        <taxon>Streptomycetaceae</taxon>
        <taxon>Streptomyces</taxon>
    </lineage>
</organism>
<keyword evidence="3" id="KW-1185">Reference proteome</keyword>
<proteinExistence type="predicted"/>
<dbReference type="GO" id="GO:0004658">
    <property type="term" value="F:propionyl-CoA carboxylase activity"/>
    <property type="evidence" value="ECO:0007669"/>
    <property type="project" value="InterPro"/>
</dbReference>
<sequence length="84" mass="9130">MSPSASADHTAVPASAETFLRIEKGSPDATELAALTSVLLARAAVLANAGEETEQTPRRTAGWRRLERRSRAGTPRSWRDDARR</sequence>
<evidence type="ECO:0000313" key="3">
    <source>
        <dbReference type="Proteomes" id="UP000247634"/>
    </source>
</evidence>
<feature type="region of interest" description="Disordered" evidence="1">
    <location>
        <begin position="47"/>
        <end position="84"/>
    </location>
</feature>
<dbReference type="GO" id="GO:0003989">
    <property type="term" value="F:acetyl-CoA carboxylase activity"/>
    <property type="evidence" value="ECO:0007669"/>
    <property type="project" value="InterPro"/>
</dbReference>
<dbReference type="Proteomes" id="UP000247634">
    <property type="component" value="Chromosome"/>
</dbReference>
<reference evidence="2 3" key="1">
    <citation type="submission" date="2018-06" db="EMBL/GenBank/DDBJ databases">
        <title>The complete genome sequence of a nosiheptide producer Streptomyces actuosus ATCC 25421: deducing the ability of producing a new class III lantibiotics.</title>
        <authorList>
            <person name="Liu W."/>
            <person name="Sun F."/>
            <person name="Hu Y."/>
        </authorList>
    </citation>
    <scope>NUCLEOTIDE SEQUENCE [LARGE SCALE GENOMIC DNA]</scope>
    <source>
        <strain evidence="2 3">ATCC 25421</strain>
    </source>
</reference>
<dbReference type="KEGG" id="sact:DMT42_11735"/>
<name>A0A2U9P149_STRAS</name>
<dbReference type="RefSeq" id="WP_110627849.1">
    <property type="nucleotide sequence ID" value="NZ_CP029788.1"/>
</dbReference>
<evidence type="ECO:0008006" key="4">
    <source>
        <dbReference type="Google" id="ProtNLM"/>
    </source>
</evidence>
<dbReference type="Pfam" id="PF13822">
    <property type="entry name" value="ACC_epsilon"/>
    <property type="match status" value="1"/>
</dbReference>